<keyword evidence="6 7" id="KW-0648">Protein biosynthesis</keyword>
<dbReference type="FunFam" id="2.30.30.30:FF:000003">
    <property type="entry name" value="Elongation factor P"/>
    <property type="match status" value="1"/>
</dbReference>
<protein>
    <recommendedName>
        <fullName evidence="7 8">Elongation factor P</fullName>
        <shortName evidence="7">EF-P</shortName>
    </recommendedName>
</protein>
<evidence type="ECO:0000259" key="11">
    <source>
        <dbReference type="SMART" id="SM01185"/>
    </source>
</evidence>
<dbReference type="InterPro" id="IPR013852">
    <property type="entry name" value="Transl_elong_P/YeiP_CS"/>
</dbReference>
<dbReference type="GO" id="GO:0005829">
    <property type="term" value="C:cytosol"/>
    <property type="evidence" value="ECO:0007669"/>
    <property type="project" value="UniProtKB-ARBA"/>
</dbReference>
<evidence type="ECO:0000313" key="12">
    <source>
        <dbReference type="EMBL" id="MBP3192945.1"/>
    </source>
</evidence>
<evidence type="ECO:0000256" key="8">
    <source>
        <dbReference type="NCBIfam" id="TIGR00038"/>
    </source>
</evidence>
<comment type="function">
    <text evidence="7">Involved in peptide bond synthesis. Stimulates efficient translation and peptide-bond synthesis on native or reconstituted 70S ribosomes in vitro. Probably functions indirectly by altering the affinity of the ribosome for aminoacyl-tRNA, thus increasing their reactivity as acceptors for peptidyl transferase.</text>
</comment>
<dbReference type="InterPro" id="IPR015365">
    <property type="entry name" value="Elong-fact-P_C"/>
</dbReference>
<dbReference type="SUPFAM" id="SSF50104">
    <property type="entry name" value="Translation proteins SH3-like domain"/>
    <property type="match status" value="1"/>
</dbReference>
<reference evidence="12" key="1">
    <citation type="submission" date="2021-02" db="EMBL/GenBank/DDBJ databases">
        <title>Natronogracilivirga saccharolytica gen. nov. sp. nov. a new anaerobic, haloalkiliphilic carbohydrate-fermenting bacterium from soda lake and proposing of Cyclonatronumiaceae fam. nov. in the phylum Balneolaeota.</title>
        <authorList>
            <person name="Zhilina T.N."/>
            <person name="Sorokin D.Y."/>
            <person name="Zavarzina D.G."/>
            <person name="Toshchakov S.V."/>
            <person name="Kublanov I.V."/>
        </authorList>
    </citation>
    <scope>NUCLEOTIDE SEQUENCE</scope>
    <source>
        <strain evidence="12">Z-1702</strain>
    </source>
</reference>
<dbReference type="RefSeq" id="WP_210512118.1">
    <property type="nucleotide sequence ID" value="NZ_JAFIDN010000007.1"/>
</dbReference>
<dbReference type="PANTHER" id="PTHR30053:SF12">
    <property type="entry name" value="ELONGATION FACTOR P (EF-P) FAMILY PROTEIN"/>
    <property type="match status" value="1"/>
</dbReference>
<dbReference type="Pfam" id="PF09285">
    <property type="entry name" value="Elong-fact-P_C"/>
    <property type="match status" value="1"/>
</dbReference>
<dbReference type="PANTHER" id="PTHR30053">
    <property type="entry name" value="ELONGATION FACTOR P"/>
    <property type="match status" value="1"/>
</dbReference>
<evidence type="ECO:0000256" key="4">
    <source>
        <dbReference type="ARBA" id="ARBA00022490"/>
    </source>
</evidence>
<evidence type="ECO:0000256" key="9">
    <source>
        <dbReference type="RuleBase" id="RU004389"/>
    </source>
</evidence>
<evidence type="ECO:0000259" key="10">
    <source>
        <dbReference type="SMART" id="SM00841"/>
    </source>
</evidence>
<gene>
    <name evidence="7 12" type="primary">efp</name>
    <name evidence="12" type="ORF">NATSA_09750</name>
</gene>
<evidence type="ECO:0000256" key="7">
    <source>
        <dbReference type="HAMAP-Rule" id="MF_00141"/>
    </source>
</evidence>
<dbReference type="Gene3D" id="2.40.50.140">
    <property type="entry name" value="Nucleic acid-binding proteins"/>
    <property type="match status" value="2"/>
</dbReference>
<dbReference type="InterPro" id="IPR011768">
    <property type="entry name" value="Transl_elongation_fac_P"/>
</dbReference>
<evidence type="ECO:0000256" key="1">
    <source>
        <dbReference type="ARBA" id="ARBA00004496"/>
    </source>
</evidence>
<comment type="similarity">
    <text evidence="3 7 9">Belongs to the elongation factor P family.</text>
</comment>
<dbReference type="FunFam" id="2.40.50.140:FF:000009">
    <property type="entry name" value="Elongation factor P"/>
    <property type="match status" value="1"/>
</dbReference>
<keyword evidence="4 7" id="KW-0963">Cytoplasm</keyword>
<dbReference type="FunFam" id="2.40.50.140:FF:000004">
    <property type="entry name" value="Elongation factor P"/>
    <property type="match status" value="1"/>
</dbReference>
<evidence type="ECO:0000256" key="5">
    <source>
        <dbReference type="ARBA" id="ARBA00022768"/>
    </source>
</evidence>
<feature type="domain" description="Translation elongation factor P/YeiP central" evidence="11">
    <location>
        <begin position="69"/>
        <end position="124"/>
    </location>
</feature>
<dbReference type="Proteomes" id="UP000673975">
    <property type="component" value="Unassembled WGS sequence"/>
</dbReference>
<dbReference type="HAMAP" id="MF_00141">
    <property type="entry name" value="EF_P"/>
    <property type="match status" value="1"/>
</dbReference>
<comment type="pathway">
    <text evidence="2 7">Protein biosynthesis; polypeptide chain elongation.</text>
</comment>
<keyword evidence="13" id="KW-1185">Reference proteome</keyword>
<sequence>MAKVSTSDFRNGLTIMLNGEIYSILEFLHVKPGKGGAFVRTKLKGVVNGKVLDKTFRAGESVEAVRVERRPYQFLYREGDIYHFMHKETFEQIPVPEEKIDRSVFLKENQDVQVVVHAENEEILFAEIPDQVVLKVAETEPGVKGDTAQGGSKSAKLETGATIQVPLFINEGDMLKVNTKEGSYLERVKI</sequence>
<dbReference type="CDD" id="cd05794">
    <property type="entry name" value="S1_EF-P_repeat_2"/>
    <property type="match status" value="1"/>
</dbReference>
<dbReference type="SMART" id="SM00841">
    <property type="entry name" value="Elong-fact-P_C"/>
    <property type="match status" value="1"/>
</dbReference>
<organism evidence="12 13">
    <name type="scientific">Natronogracilivirga saccharolytica</name>
    <dbReference type="NCBI Taxonomy" id="2812953"/>
    <lineage>
        <taxon>Bacteria</taxon>
        <taxon>Pseudomonadati</taxon>
        <taxon>Balneolota</taxon>
        <taxon>Balneolia</taxon>
        <taxon>Balneolales</taxon>
        <taxon>Cyclonatronaceae</taxon>
        <taxon>Natronogracilivirga</taxon>
    </lineage>
</organism>
<dbReference type="GO" id="GO:0003746">
    <property type="term" value="F:translation elongation factor activity"/>
    <property type="evidence" value="ECO:0007669"/>
    <property type="project" value="UniProtKB-UniRule"/>
</dbReference>
<dbReference type="Pfam" id="PF01132">
    <property type="entry name" value="EFP"/>
    <property type="match status" value="1"/>
</dbReference>
<dbReference type="SMART" id="SM01185">
    <property type="entry name" value="EFP"/>
    <property type="match status" value="1"/>
</dbReference>
<dbReference type="PROSITE" id="PS01275">
    <property type="entry name" value="EFP"/>
    <property type="match status" value="1"/>
</dbReference>
<accession>A0A8J7RLC2</accession>
<feature type="domain" description="Elongation factor P C-terminal" evidence="10">
    <location>
        <begin position="132"/>
        <end position="187"/>
    </location>
</feature>
<dbReference type="CDD" id="cd04470">
    <property type="entry name" value="S1_EF-P_repeat_1"/>
    <property type="match status" value="1"/>
</dbReference>
<evidence type="ECO:0000256" key="6">
    <source>
        <dbReference type="ARBA" id="ARBA00022917"/>
    </source>
</evidence>
<keyword evidence="5 7" id="KW-0251">Elongation factor</keyword>
<dbReference type="NCBIfam" id="TIGR00038">
    <property type="entry name" value="efp"/>
    <property type="match status" value="1"/>
</dbReference>
<dbReference type="InterPro" id="IPR001059">
    <property type="entry name" value="Transl_elong_P/YeiP_cen"/>
</dbReference>
<dbReference type="NCBIfam" id="NF001810">
    <property type="entry name" value="PRK00529.1"/>
    <property type="match status" value="1"/>
</dbReference>
<dbReference type="Pfam" id="PF08207">
    <property type="entry name" value="EFP_N"/>
    <property type="match status" value="1"/>
</dbReference>
<comment type="caution">
    <text evidence="12">The sequence shown here is derived from an EMBL/GenBank/DDBJ whole genome shotgun (WGS) entry which is preliminary data.</text>
</comment>
<evidence type="ECO:0000256" key="3">
    <source>
        <dbReference type="ARBA" id="ARBA00009479"/>
    </source>
</evidence>
<comment type="subcellular location">
    <subcellularLocation>
        <location evidence="1 7">Cytoplasm</location>
    </subcellularLocation>
</comment>
<dbReference type="PIRSF" id="PIRSF005901">
    <property type="entry name" value="EF-P"/>
    <property type="match status" value="1"/>
</dbReference>
<dbReference type="EMBL" id="JAFIDN010000007">
    <property type="protein sequence ID" value="MBP3192945.1"/>
    <property type="molecule type" value="Genomic_DNA"/>
</dbReference>
<proteinExistence type="inferred from homology"/>
<dbReference type="AlphaFoldDB" id="A0A8J7RLC2"/>
<evidence type="ECO:0000256" key="2">
    <source>
        <dbReference type="ARBA" id="ARBA00004815"/>
    </source>
</evidence>
<dbReference type="InterPro" id="IPR008991">
    <property type="entry name" value="Translation_prot_SH3-like_sf"/>
</dbReference>
<dbReference type="GO" id="GO:0043043">
    <property type="term" value="P:peptide biosynthetic process"/>
    <property type="evidence" value="ECO:0007669"/>
    <property type="project" value="InterPro"/>
</dbReference>
<evidence type="ECO:0000313" key="13">
    <source>
        <dbReference type="Proteomes" id="UP000673975"/>
    </source>
</evidence>
<dbReference type="SUPFAM" id="SSF50249">
    <property type="entry name" value="Nucleic acid-binding proteins"/>
    <property type="match status" value="2"/>
</dbReference>
<name>A0A8J7RLC2_9BACT</name>
<dbReference type="Gene3D" id="2.30.30.30">
    <property type="match status" value="1"/>
</dbReference>
<dbReference type="UniPathway" id="UPA00345"/>
<dbReference type="InterPro" id="IPR014722">
    <property type="entry name" value="Rib_uL2_dom2"/>
</dbReference>
<dbReference type="InterPro" id="IPR013185">
    <property type="entry name" value="Transl_elong_KOW-like"/>
</dbReference>
<dbReference type="InterPro" id="IPR012340">
    <property type="entry name" value="NA-bd_OB-fold"/>
</dbReference>
<dbReference type="InterPro" id="IPR020599">
    <property type="entry name" value="Transl_elong_fac_P/YeiP"/>
</dbReference>